<name>A0A4R2H0P2_9HYPH</name>
<gene>
    <name evidence="1" type="ORF">EV666_101364</name>
</gene>
<dbReference type="AlphaFoldDB" id="A0A4R2H0P2"/>
<dbReference type="EMBL" id="SLWL01000001">
    <property type="protein sequence ID" value="TCO16113.1"/>
    <property type="molecule type" value="Genomic_DNA"/>
</dbReference>
<comment type="caution">
    <text evidence="1">The sequence shown here is derived from an EMBL/GenBank/DDBJ whole genome shotgun (WGS) entry which is preliminary data.</text>
</comment>
<keyword evidence="2" id="KW-1185">Reference proteome</keyword>
<organism evidence="1 2">
    <name type="scientific">Camelimonas lactis</name>
    <dbReference type="NCBI Taxonomy" id="659006"/>
    <lineage>
        <taxon>Bacteria</taxon>
        <taxon>Pseudomonadati</taxon>
        <taxon>Pseudomonadota</taxon>
        <taxon>Alphaproteobacteria</taxon>
        <taxon>Hyphomicrobiales</taxon>
        <taxon>Chelatococcaceae</taxon>
        <taxon>Camelimonas</taxon>
    </lineage>
</organism>
<protein>
    <submittedName>
        <fullName evidence="1">Uncharacterized protein</fullName>
    </submittedName>
</protein>
<evidence type="ECO:0000313" key="1">
    <source>
        <dbReference type="EMBL" id="TCO16113.1"/>
    </source>
</evidence>
<reference evidence="1 2" key="1">
    <citation type="submission" date="2019-03" db="EMBL/GenBank/DDBJ databases">
        <title>Genomic Encyclopedia of Type Strains, Phase IV (KMG-IV): sequencing the most valuable type-strain genomes for metagenomic binning, comparative biology and taxonomic classification.</title>
        <authorList>
            <person name="Goeker M."/>
        </authorList>
    </citation>
    <scope>NUCLEOTIDE SEQUENCE [LARGE SCALE GENOMIC DNA]</scope>
    <source>
        <strain evidence="1 2">DSM 22958</strain>
    </source>
</reference>
<evidence type="ECO:0000313" key="2">
    <source>
        <dbReference type="Proteomes" id="UP000294881"/>
    </source>
</evidence>
<sequence length="150" mass="16385">MSLLTRKTLFTIATGVFVAGIAAMVFMQDAADIFWVDNSVVSDTPTRELYPSEKAALAKSLSPGLNDPDSVQWRWLPLNMQTFEKGQGRYCGYLNARDGGGNYLGFQPFLAAVRTARKEIRSGELALVATDAEALQVVKRMCAQSGYALP</sequence>
<dbReference type="RefSeq" id="WP_132002077.1">
    <property type="nucleotide sequence ID" value="NZ_JBHUNN010000002.1"/>
</dbReference>
<dbReference type="Proteomes" id="UP000294881">
    <property type="component" value="Unassembled WGS sequence"/>
</dbReference>
<proteinExistence type="predicted"/>
<accession>A0A4R2H0P2</accession>